<evidence type="ECO:0000313" key="5">
    <source>
        <dbReference type="Proteomes" id="UP000801492"/>
    </source>
</evidence>
<evidence type="ECO:0000256" key="2">
    <source>
        <dbReference type="ARBA" id="ARBA00023043"/>
    </source>
</evidence>
<keyword evidence="5" id="KW-1185">Reference proteome</keyword>
<dbReference type="Gene3D" id="1.25.40.20">
    <property type="entry name" value="Ankyrin repeat-containing domain"/>
    <property type="match status" value="2"/>
</dbReference>
<dbReference type="SMART" id="SM00248">
    <property type="entry name" value="ANK"/>
    <property type="match status" value="4"/>
</dbReference>
<dbReference type="Pfam" id="PF12796">
    <property type="entry name" value="Ank_2"/>
    <property type="match status" value="1"/>
</dbReference>
<dbReference type="PROSITE" id="PS50088">
    <property type="entry name" value="ANK_REPEAT"/>
    <property type="match status" value="3"/>
</dbReference>
<feature type="repeat" description="ANK" evidence="3">
    <location>
        <begin position="109"/>
        <end position="131"/>
    </location>
</feature>
<keyword evidence="1" id="KW-0677">Repeat</keyword>
<dbReference type="EMBL" id="VTPC01090440">
    <property type="protein sequence ID" value="KAF2883308.1"/>
    <property type="molecule type" value="Genomic_DNA"/>
</dbReference>
<dbReference type="PROSITE" id="PS50297">
    <property type="entry name" value="ANK_REP_REGION"/>
    <property type="match status" value="3"/>
</dbReference>
<accession>A0A8K0CEZ3</accession>
<proteinExistence type="predicted"/>
<sequence>MKKKKPHETPNKEILWAAENGKLDIVIRLIESDPNLVNEVDTDGYTPLHRACYGNHFNVVGYLLSRGANVSAKTSLLWQPLHSACQWNNVKCVLYLLQNGADVNAVSEGGQTPLHIAASHGTSYETVQLLLMHPQIKAELTNNNGETAYDIAKRSSKYYHIFEMAMPALRGIPES</sequence>
<dbReference type="Pfam" id="PF00023">
    <property type="entry name" value="Ank"/>
    <property type="match status" value="1"/>
</dbReference>
<dbReference type="SUPFAM" id="SSF48403">
    <property type="entry name" value="Ankyrin repeat"/>
    <property type="match status" value="1"/>
</dbReference>
<dbReference type="InterPro" id="IPR002110">
    <property type="entry name" value="Ankyrin_rpt"/>
</dbReference>
<gene>
    <name evidence="4" type="ORF">ILUMI_22868</name>
</gene>
<protein>
    <recommendedName>
        <fullName evidence="6">Ankyrin repeat domain-containing protein 49</fullName>
    </recommendedName>
</protein>
<feature type="repeat" description="ANK" evidence="3">
    <location>
        <begin position="80"/>
        <end position="108"/>
    </location>
</feature>
<organism evidence="4 5">
    <name type="scientific">Ignelater luminosus</name>
    <name type="common">Cucubano</name>
    <name type="synonym">Pyrophorus luminosus</name>
    <dbReference type="NCBI Taxonomy" id="2038154"/>
    <lineage>
        <taxon>Eukaryota</taxon>
        <taxon>Metazoa</taxon>
        <taxon>Ecdysozoa</taxon>
        <taxon>Arthropoda</taxon>
        <taxon>Hexapoda</taxon>
        <taxon>Insecta</taxon>
        <taxon>Pterygota</taxon>
        <taxon>Neoptera</taxon>
        <taxon>Endopterygota</taxon>
        <taxon>Coleoptera</taxon>
        <taxon>Polyphaga</taxon>
        <taxon>Elateriformia</taxon>
        <taxon>Elateroidea</taxon>
        <taxon>Elateridae</taxon>
        <taxon>Agrypninae</taxon>
        <taxon>Pyrophorini</taxon>
        <taxon>Ignelater</taxon>
    </lineage>
</organism>
<dbReference type="AlphaFoldDB" id="A0A8K0CEZ3"/>
<evidence type="ECO:0000256" key="1">
    <source>
        <dbReference type="ARBA" id="ARBA00022737"/>
    </source>
</evidence>
<comment type="caution">
    <text evidence="4">The sequence shown here is derived from an EMBL/GenBank/DDBJ whole genome shotgun (WGS) entry which is preliminary data.</text>
</comment>
<dbReference type="PANTHER" id="PTHR24198:SF165">
    <property type="entry name" value="ANKYRIN REPEAT-CONTAINING PROTEIN-RELATED"/>
    <property type="match status" value="1"/>
</dbReference>
<dbReference type="Proteomes" id="UP000801492">
    <property type="component" value="Unassembled WGS sequence"/>
</dbReference>
<dbReference type="PANTHER" id="PTHR24198">
    <property type="entry name" value="ANKYRIN REPEAT AND PROTEIN KINASE DOMAIN-CONTAINING PROTEIN"/>
    <property type="match status" value="1"/>
</dbReference>
<keyword evidence="2 3" id="KW-0040">ANK repeat</keyword>
<evidence type="ECO:0008006" key="6">
    <source>
        <dbReference type="Google" id="ProtNLM"/>
    </source>
</evidence>
<dbReference type="InterPro" id="IPR036770">
    <property type="entry name" value="Ankyrin_rpt-contain_sf"/>
</dbReference>
<dbReference type="PRINTS" id="PR01415">
    <property type="entry name" value="ANKYRIN"/>
</dbReference>
<feature type="repeat" description="ANK" evidence="3">
    <location>
        <begin position="43"/>
        <end position="75"/>
    </location>
</feature>
<dbReference type="OrthoDB" id="19174at2759"/>
<name>A0A8K0CEZ3_IGNLU</name>
<evidence type="ECO:0000256" key="3">
    <source>
        <dbReference type="PROSITE-ProRule" id="PRU00023"/>
    </source>
</evidence>
<evidence type="ECO:0000313" key="4">
    <source>
        <dbReference type="EMBL" id="KAF2883308.1"/>
    </source>
</evidence>
<reference evidence="4" key="1">
    <citation type="submission" date="2019-08" db="EMBL/GenBank/DDBJ databases">
        <title>The genome of the North American firefly Photinus pyralis.</title>
        <authorList>
            <consortium name="Photinus pyralis genome working group"/>
            <person name="Fallon T.R."/>
            <person name="Sander Lower S.E."/>
            <person name="Weng J.-K."/>
        </authorList>
    </citation>
    <scope>NUCLEOTIDE SEQUENCE</scope>
    <source>
        <strain evidence="4">TRF0915ILg1</strain>
        <tissue evidence="4">Whole body</tissue>
    </source>
</reference>